<dbReference type="EMBL" id="VLPK01000005">
    <property type="protein sequence ID" value="TSJ37212.1"/>
    <property type="molecule type" value="Genomic_DNA"/>
</dbReference>
<sequence>MKKMLIACLVVLTACHSKPKTAFKILKSEKIKDGAKIDVQVNNRISKQEMIDIAAYIKSDSSKYNNLQVDYILPGNSYQNKGGIIIYATAAYHDKAIVAPADTVTDKDNNLLSFEFVGFSPQKAKELLALDPKEMANKHIVGKFIDDNTKTISIIYTDKAENNQTYILELDSAGTVVSAIAPMEVTANGIKKLVVSQQGDYMVLKDSILTMYSSSDTDKPFRSIKQNL</sequence>
<protein>
    <recommendedName>
        <fullName evidence="3">Lipoprotein</fullName>
    </recommendedName>
</protein>
<organism evidence="1 2">
    <name type="scientific">Mucilaginibacter corticis</name>
    <dbReference type="NCBI Taxonomy" id="2597670"/>
    <lineage>
        <taxon>Bacteria</taxon>
        <taxon>Pseudomonadati</taxon>
        <taxon>Bacteroidota</taxon>
        <taxon>Sphingobacteriia</taxon>
        <taxon>Sphingobacteriales</taxon>
        <taxon>Sphingobacteriaceae</taxon>
        <taxon>Mucilaginibacter</taxon>
    </lineage>
</organism>
<name>A0A556MBG5_9SPHI</name>
<proteinExistence type="predicted"/>
<evidence type="ECO:0000313" key="1">
    <source>
        <dbReference type="EMBL" id="TSJ37212.1"/>
    </source>
</evidence>
<keyword evidence="2" id="KW-1185">Reference proteome</keyword>
<gene>
    <name evidence="1" type="ORF">FO440_20830</name>
</gene>
<dbReference type="OrthoDB" id="789785at2"/>
<evidence type="ECO:0000313" key="2">
    <source>
        <dbReference type="Proteomes" id="UP000318733"/>
    </source>
</evidence>
<accession>A0A556MBG5</accession>
<dbReference type="RefSeq" id="WP_144250247.1">
    <property type="nucleotide sequence ID" value="NZ_VLPK01000005.1"/>
</dbReference>
<comment type="caution">
    <text evidence="1">The sequence shown here is derived from an EMBL/GenBank/DDBJ whole genome shotgun (WGS) entry which is preliminary data.</text>
</comment>
<evidence type="ECO:0008006" key="3">
    <source>
        <dbReference type="Google" id="ProtNLM"/>
    </source>
</evidence>
<reference evidence="1 2" key="1">
    <citation type="submission" date="2019-07" db="EMBL/GenBank/DDBJ databases">
        <authorList>
            <person name="Huq M.A."/>
        </authorList>
    </citation>
    <scope>NUCLEOTIDE SEQUENCE [LARGE SCALE GENOMIC DNA]</scope>
    <source>
        <strain evidence="1 2">MAH-19</strain>
    </source>
</reference>
<dbReference type="PROSITE" id="PS51257">
    <property type="entry name" value="PROKAR_LIPOPROTEIN"/>
    <property type="match status" value="1"/>
</dbReference>
<dbReference type="AlphaFoldDB" id="A0A556MBG5"/>
<dbReference type="Proteomes" id="UP000318733">
    <property type="component" value="Unassembled WGS sequence"/>
</dbReference>